<dbReference type="AlphaFoldDB" id="A0A1I4GJD3"/>
<dbReference type="RefSeq" id="WP_074750967.1">
    <property type="nucleotide sequence ID" value="NZ_CAXVJC010000009.1"/>
</dbReference>
<evidence type="ECO:0000313" key="5">
    <source>
        <dbReference type="Proteomes" id="UP000181969"/>
    </source>
</evidence>
<protein>
    <submittedName>
        <fullName evidence="4">Lincosamide and streptogramin A transport system ATP-binding/permease protein</fullName>
    </submittedName>
</protein>
<dbReference type="InterPro" id="IPR051309">
    <property type="entry name" value="ABCF_ATPase"/>
</dbReference>
<dbReference type="InterPro" id="IPR032781">
    <property type="entry name" value="ABC_tran_Xtn"/>
</dbReference>
<dbReference type="Pfam" id="PF00005">
    <property type="entry name" value="ABC_tran"/>
    <property type="match status" value="2"/>
</dbReference>
<dbReference type="PROSITE" id="PS50893">
    <property type="entry name" value="ABC_TRANSPORTER_2"/>
    <property type="match status" value="2"/>
</dbReference>
<evidence type="ECO:0000313" key="4">
    <source>
        <dbReference type="EMBL" id="SFL30184.1"/>
    </source>
</evidence>
<keyword evidence="1" id="KW-0547">Nucleotide-binding</keyword>
<dbReference type="SUPFAM" id="SSF52540">
    <property type="entry name" value="P-loop containing nucleoside triphosphate hydrolases"/>
    <property type="match status" value="2"/>
</dbReference>
<keyword evidence="2 4" id="KW-0067">ATP-binding</keyword>
<dbReference type="CDD" id="cd03221">
    <property type="entry name" value="ABCF_EF-3"/>
    <property type="match status" value="2"/>
</dbReference>
<evidence type="ECO:0000256" key="1">
    <source>
        <dbReference type="ARBA" id="ARBA00022741"/>
    </source>
</evidence>
<dbReference type="InterPro" id="IPR027417">
    <property type="entry name" value="P-loop_NTPase"/>
</dbReference>
<evidence type="ECO:0000259" key="3">
    <source>
        <dbReference type="PROSITE" id="PS50893"/>
    </source>
</evidence>
<proteinExistence type="predicted"/>
<dbReference type="SMART" id="SM00382">
    <property type="entry name" value="AAA"/>
    <property type="match status" value="2"/>
</dbReference>
<dbReference type="Gene3D" id="3.40.50.300">
    <property type="entry name" value="P-loop containing nucleotide triphosphate hydrolases"/>
    <property type="match status" value="2"/>
</dbReference>
<dbReference type="NCBIfam" id="NF000355">
    <property type="entry name" value="ribo_prot_ABC_F"/>
    <property type="match status" value="1"/>
</dbReference>
<dbReference type="InterPro" id="IPR003593">
    <property type="entry name" value="AAA+_ATPase"/>
</dbReference>
<sequence>MSNIKINHLTFGYTDQLIFDHVNINIDDQWKLGLVGRNGRGKTTLLKILLGDVEAHIDIKTNKSFVYFPQTINDKDQLTLFVLQELADFEQWELERELTLMDVDLDTLWRPFSSLSGGEQTKTLLALLFLDEHNYPLIDEPTNHLDKASREKVAAYLADKKGYILISHDRNFLNKTTDHTLAIERADLQVYAGNFAIYEEEKRLRDLTEKAQDDKLKKEIGRLKQTAREKEAWSRNLEATKSRKKRGFDSETKRVDKGFIGRKAANMMQKSKNLEKRMKEDIADKELLLKNWEEVPGLEMSVLESHQKRLLTVENLAAGFETLLFQPVSFTLEQGQVIALTGENGRGKSSLMKVLTGEFTGRYAGSFELAHNLVISEVRQLADNRGFLSEFAKEENLDLELFLNNLRKLGVERKVFEQKIENMSQGQQRKVELARALSQPAHLYLWDEPLNYLDVFNQEQIIQMIKNSKPSMLVIEHDQYFVDQVADVQIELVKSSV</sequence>
<feature type="domain" description="ABC transporter" evidence="3">
    <location>
        <begin position="4"/>
        <end position="210"/>
    </location>
</feature>
<dbReference type="InterPro" id="IPR017871">
    <property type="entry name" value="ABC_transporter-like_CS"/>
</dbReference>
<dbReference type="Proteomes" id="UP000181969">
    <property type="component" value="Unassembled WGS sequence"/>
</dbReference>
<dbReference type="PANTHER" id="PTHR42855">
    <property type="entry name" value="ABC TRANSPORTER ATP-BINDING SUBUNIT"/>
    <property type="match status" value="1"/>
</dbReference>
<dbReference type="Pfam" id="PF12848">
    <property type="entry name" value="ABC_tran_Xtn"/>
    <property type="match status" value="1"/>
</dbReference>
<organism evidence="4 5">
    <name type="scientific">Lactococcus garvieae</name>
    <dbReference type="NCBI Taxonomy" id="1363"/>
    <lineage>
        <taxon>Bacteria</taxon>
        <taxon>Bacillati</taxon>
        <taxon>Bacillota</taxon>
        <taxon>Bacilli</taxon>
        <taxon>Lactobacillales</taxon>
        <taxon>Streptococcaceae</taxon>
        <taxon>Lactococcus</taxon>
    </lineage>
</organism>
<dbReference type="EMBL" id="FOTJ01000004">
    <property type="protein sequence ID" value="SFL30184.1"/>
    <property type="molecule type" value="Genomic_DNA"/>
</dbReference>
<dbReference type="GO" id="GO:0016887">
    <property type="term" value="F:ATP hydrolysis activity"/>
    <property type="evidence" value="ECO:0007669"/>
    <property type="project" value="InterPro"/>
</dbReference>
<reference evidence="4 5" key="1">
    <citation type="submission" date="2016-10" db="EMBL/GenBank/DDBJ databases">
        <authorList>
            <person name="de Groot N.N."/>
        </authorList>
    </citation>
    <scope>NUCLEOTIDE SEQUENCE [LARGE SCALE GENOMIC DNA]</scope>
    <source>
        <strain evidence="4 5">M79</strain>
    </source>
</reference>
<name>A0A1I4GJD3_9LACT</name>
<dbReference type="NCBIfam" id="NF000167">
    <property type="entry name" value="ABCF_Lsa_all"/>
    <property type="match status" value="1"/>
</dbReference>
<dbReference type="InterPro" id="IPR003439">
    <property type="entry name" value="ABC_transporter-like_ATP-bd"/>
</dbReference>
<feature type="domain" description="ABC transporter" evidence="3">
    <location>
        <begin position="308"/>
        <end position="497"/>
    </location>
</feature>
<dbReference type="GO" id="GO:0005524">
    <property type="term" value="F:ATP binding"/>
    <property type="evidence" value="ECO:0007669"/>
    <property type="project" value="UniProtKB-KW"/>
</dbReference>
<dbReference type="PROSITE" id="PS00211">
    <property type="entry name" value="ABC_TRANSPORTER_1"/>
    <property type="match status" value="1"/>
</dbReference>
<evidence type="ECO:0000256" key="2">
    <source>
        <dbReference type="ARBA" id="ARBA00022840"/>
    </source>
</evidence>
<dbReference type="PANTHER" id="PTHR42855:SF2">
    <property type="entry name" value="DRUG RESISTANCE ABC TRANSPORTER,ATP-BINDING PROTEIN"/>
    <property type="match status" value="1"/>
</dbReference>
<accession>A0A1I4GJD3</accession>
<dbReference type="OrthoDB" id="9762369at2"/>
<gene>
    <name evidence="4" type="ORF">SAMN05216438_10494</name>
</gene>